<name>A0ABD4BND2_PSESH</name>
<evidence type="ECO:0000313" key="2">
    <source>
        <dbReference type="Proteomes" id="UP000050396"/>
    </source>
</evidence>
<comment type="caution">
    <text evidence="1">The sequence shown here is derived from an EMBL/GenBank/DDBJ whole genome shotgun (WGS) entry which is preliminary data.</text>
</comment>
<gene>
    <name evidence="1" type="ORF">ALO55_01200</name>
</gene>
<reference evidence="1 2" key="1">
    <citation type="submission" date="2015-09" db="EMBL/GenBank/DDBJ databases">
        <title>Genome announcement of multiple Pseudomonas syringae strains.</title>
        <authorList>
            <person name="Thakur S."/>
            <person name="Wang P.W."/>
            <person name="Gong Y."/>
            <person name="Weir B.S."/>
            <person name="Guttman D.S."/>
        </authorList>
    </citation>
    <scope>NUCLEOTIDE SEQUENCE [LARGE SCALE GENOMIC DNA]</scope>
    <source>
        <strain evidence="1 2">ICMP2740</strain>
    </source>
</reference>
<dbReference type="AlphaFoldDB" id="A0ABD4BND2"/>
<evidence type="ECO:0000313" key="1">
    <source>
        <dbReference type="EMBL" id="KPY22456.1"/>
    </source>
</evidence>
<sequence length="349" mass="39820">MILWGDSKRDHDLILAVWPRFDPYYDRWWMQELAYSEGAAPGWRARRVATEKGRVRADIYEDETTATQAAELLNIELLGKIEVIVDPDVRQSLRLRAVKSVQAKQRLANEEKLMLAEAQRRSATLPRVSRDQLVIHPSAELFREPLFQRLQEMPYLRLCQVAPRVFMGRSGDNPWSIAFNGSKKGPELAQRAQIANGFGFGYRDHWGKVKAQIRKMLLPRANQLLQLASVKRLLDDALRVGDRMLVCNGIVFWYEPDGDVGWQVKQTTTLDSTDGEAIWREGTILSTNHGRLVVLPYIKENGEYVKGHTKNAPGDGPAIPRHAKDFVEIPFKSLKDDLMIGLFGELPYE</sequence>
<organism evidence="1 2">
    <name type="scientific">Pseudomonas savastanoi pv. phaseolicola</name>
    <name type="common">Pseudomonas syringae pv. phaseolicola</name>
    <dbReference type="NCBI Taxonomy" id="319"/>
    <lineage>
        <taxon>Bacteria</taxon>
        <taxon>Pseudomonadati</taxon>
        <taxon>Pseudomonadota</taxon>
        <taxon>Gammaproteobacteria</taxon>
        <taxon>Pseudomonadales</taxon>
        <taxon>Pseudomonadaceae</taxon>
        <taxon>Pseudomonas</taxon>
    </lineage>
</organism>
<protein>
    <submittedName>
        <fullName evidence="1">Uncharacterized protein</fullName>
    </submittedName>
</protein>
<proteinExistence type="predicted"/>
<accession>A0ABD4BND2</accession>
<dbReference type="Proteomes" id="UP000050396">
    <property type="component" value="Unassembled WGS sequence"/>
</dbReference>
<dbReference type="RefSeq" id="WP_011169466.1">
    <property type="nucleotide sequence ID" value="NZ_CP166925.2"/>
</dbReference>
<dbReference type="EMBL" id="LJQZ01000003">
    <property type="protein sequence ID" value="KPY22456.1"/>
    <property type="molecule type" value="Genomic_DNA"/>
</dbReference>